<feature type="domain" description="AMP-dependent synthetase/ligase" evidence="1">
    <location>
        <begin position="59"/>
        <end position="392"/>
    </location>
</feature>
<name>A0A0P1GM98_9RHOB</name>
<reference evidence="2 3" key="1">
    <citation type="submission" date="2015-09" db="EMBL/GenBank/DDBJ databases">
        <authorList>
            <consortium name="Swine Surveillance"/>
        </authorList>
    </citation>
    <scope>NUCLEOTIDE SEQUENCE [LARGE SCALE GENOMIC DNA]</scope>
    <source>
        <strain evidence="2 3">CECT 8383</strain>
    </source>
</reference>
<accession>A0A0P1GM98</accession>
<dbReference type="GO" id="GO:0005737">
    <property type="term" value="C:cytoplasm"/>
    <property type="evidence" value="ECO:0007669"/>
    <property type="project" value="TreeGrafter"/>
</dbReference>
<dbReference type="OrthoDB" id="9803968at2"/>
<dbReference type="GO" id="GO:0044550">
    <property type="term" value="P:secondary metabolite biosynthetic process"/>
    <property type="evidence" value="ECO:0007669"/>
    <property type="project" value="TreeGrafter"/>
</dbReference>
<dbReference type="InterPro" id="IPR000873">
    <property type="entry name" value="AMP-dep_synth/lig_dom"/>
</dbReference>
<dbReference type="PANTHER" id="PTHR45527">
    <property type="entry name" value="NONRIBOSOMAL PEPTIDE SYNTHETASE"/>
    <property type="match status" value="1"/>
</dbReference>
<dbReference type="Pfam" id="PF00501">
    <property type="entry name" value="AMP-binding"/>
    <property type="match status" value="1"/>
</dbReference>
<gene>
    <name evidence="2" type="primary">grsA</name>
    <name evidence="2" type="ORF">TM5383_00509</name>
</gene>
<dbReference type="GO" id="GO:0043041">
    <property type="term" value="P:amino acid activation for nonribosomal peptide biosynthetic process"/>
    <property type="evidence" value="ECO:0007669"/>
    <property type="project" value="TreeGrafter"/>
</dbReference>
<dbReference type="InterPro" id="IPR042099">
    <property type="entry name" value="ANL_N_sf"/>
</dbReference>
<evidence type="ECO:0000313" key="2">
    <source>
        <dbReference type="EMBL" id="CUH83324.1"/>
    </source>
</evidence>
<dbReference type="SUPFAM" id="SSF56801">
    <property type="entry name" value="Acetyl-CoA synthetase-like"/>
    <property type="match status" value="1"/>
</dbReference>
<dbReference type="PANTHER" id="PTHR45527:SF1">
    <property type="entry name" value="FATTY ACID SYNTHASE"/>
    <property type="match status" value="1"/>
</dbReference>
<dbReference type="GO" id="GO:0031177">
    <property type="term" value="F:phosphopantetheine binding"/>
    <property type="evidence" value="ECO:0007669"/>
    <property type="project" value="TreeGrafter"/>
</dbReference>
<sequence>MQDIAAISLKGIKPHSLSGTTKEDPLAALSDADRDRFLAFGWGPIEAPRFPTISDAILHQMRTQPDAIAATCGGEDITYGTLDAASNRLANVMRGYGVARGDVVCLYLRRSLEMLVGIVATMKLGAAYAPQHVGVAPTEALRHVAGITEAKVILTLSELASDVPVTAEQTLISIDPVMYDPALDDSLPDQATYAATPEDRAILLFTSGTTGVPNGVQVTHKNLANILLTAPGDMGMRPGRKVGQILSIAFDMAAWETLGALANGATLVIRGKSIQDTAEQVDVLISTPSILNSLDASRCQQVKVAAVAGEPCPRPLADLWSSFCTFHNSCGPTETTIINTAEPHHPDKAVLSIGRPTPNNTVYILDEDLTPLPIGAKGVMWAGGDCVTMGYLANPDLTADRYRPDPFRPGHMMFNTRDLGRWTDTGELEHFGRVDDLVKIRGFRVELDGVSTALEQSDCCAQAVTLKYDNRTLVSFISPATACPKKAAAEVEARLPYYCSPAAVVPLEALPRTPRGKLDKRLLLQMADQHLANTHTPNITDAAQ</sequence>
<keyword evidence="3" id="KW-1185">Reference proteome</keyword>
<dbReference type="STRING" id="340021.TM5383_00509"/>
<dbReference type="AlphaFoldDB" id="A0A0P1GM98"/>
<evidence type="ECO:0000313" key="3">
    <source>
        <dbReference type="Proteomes" id="UP000051681"/>
    </source>
</evidence>
<protein>
    <submittedName>
        <fullName evidence="2">Gramicidin S synthase I</fullName>
    </submittedName>
</protein>
<dbReference type="Proteomes" id="UP000051681">
    <property type="component" value="Unassembled WGS sequence"/>
</dbReference>
<dbReference type="Gene3D" id="3.30.300.30">
    <property type="match status" value="1"/>
</dbReference>
<organism evidence="2 3">
    <name type="scientific">Thalassovita mediterranea</name>
    <dbReference type="NCBI Taxonomy" id="340021"/>
    <lineage>
        <taxon>Bacteria</taxon>
        <taxon>Pseudomonadati</taxon>
        <taxon>Pseudomonadota</taxon>
        <taxon>Alphaproteobacteria</taxon>
        <taxon>Rhodobacterales</taxon>
        <taxon>Roseobacteraceae</taxon>
        <taxon>Thalassovita</taxon>
    </lineage>
</organism>
<dbReference type="EMBL" id="CYSF01000003">
    <property type="protein sequence ID" value="CUH83324.1"/>
    <property type="molecule type" value="Genomic_DNA"/>
</dbReference>
<evidence type="ECO:0000259" key="1">
    <source>
        <dbReference type="Pfam" id="PF00501"/>
    </source>
</evidence>
<dbReference type="InterPro" id="IPR045851">
    <property type="entry name" value="AMP-bd_C_sf"/>
</dbReference>
<dbReference type="RefSeq" id="WP_058317485.1">
    <property type="nucleotide sequence ID" value="NZ_FTNX01000009.1"/>
</dbReference>
<dbReference type="Gene3D" id="3.40.50.12780">
    <property type="entry name" value="N-terminal domain of ligase-like"/>
    <property type="match status" value="1"/>
</dbReference>
<proteinExistence type="predicted"/>